<dbReference type="EMBL" id="DS231734">
    <property type="protein sequence ID" value="KNB19529.1"/>
    <property type="molecule type" value="Genomic_DNA"/>
</dbReference>
<dbReference type="Proteomes" id="UP000009097">
    <property type="component" value="Unassembled WGS sequence"/>
</dbReference>
<evidence type="ECO:0000313" key="2">
    <source>
        <dbReference type="Proteomes" id="UP000009097"/>
    </source>
</evidence>
<evidence type="ECO:0000313" key="1">
    <source>
        <dbReference type="EMBL" id="KNB19529.1"/>
    </source>
</evidence>
<sequence length="40" mass="4360">MQSAKVKEAHKLQIWRFSGCACDTCCESSVTGECLLGILI</sequence>
<name>A0A0J9W8G9_FUSO4</name>
<protein>
    <submittedName>
        <fullName evidence="1">Uncharacterized protein</fullName>
    </submittedName>
</protein>
<dbReference type="GeneID" id="28963298"/>
<dbReference type="VEuPathDB" id="FungiDB:FOXG_22592"/>
<dbReference type="AlphaFoldDB" id="A0A0J9W8G9"/>
<gene>
    <name evidence="1" type="ORF">FOXG_22592</name>
</gene>
<reference evidence="1" key="2">
    <citation type="journal article" date="2010" name="Nature">
        <title>Comparative genomics reveals mobile pathogenicity chromosomes in Fusarium.</title>
        <authorList>
            <person name="Ma L.J."/>
            <person name="van der Does H.C."/>
            <person name="Borkovich K.A."/>
            <person name="Coleman J.J."/>
            <person name="Daboussi M.J."/>
            <person name="Di Pietro A."/>
            <person name="Dufresne M."/>
            <person name="Freitag M."/>
            <person name="Grabherr M."/>
            <person name="Henrissat B."/>
            <person name="Houterman P.M."/>
            <person name="Kang S."/>
            <person name="Shim W.B."/>
            <person name="Woloshuk C."/>
            <person name="Xie X."/>
            <person name="Xu J.R."/>
            <person name="Antoniw J."/>
            <person name="Baker S.E."/>
            <person name="Bluhm B.H."/>
            <person name="Breakspear A."/>
            <person name="Brown D.W."/>
            <person name="Butchko R.A."/>
            <person name="Chapman S."/>
            <person name="Coulson R."/>
            <person name="Coutinho P.M."/>
            <person name="Danchin E.G."/>
            <person name="Diener A."/>
            <person name="Gale L.R."/>
            <person name="Gardiner D.M."/>
            <person name="Goff S."/>
            <person name="Hammond-Kosack K.E."/>
            <person name="Hilburn K."/>
            <person name="Hua-Van A."/>
            <person name="Jonkers W."/>
            <person name="Kazan K."/>
            <person name="Kodira C.D."/>
            <person name="Koehrsen M."/>
            <person name="Kumar L."/>
            <person name="Lee Y.H."/>
            <person name="Li L."/>
            <person name="Manners J.M."/>
            <person name="Miranda-Saavedra D."/>
            <person name="Mukherjee M."/>
            <person name="Park G."/>
            <person name="Park J."/>
            <person name="Park S.Y."/>
            <person name="Proctor R.H."/>
            <person name="Regev A."/>
            <person name="Ruiz-Roldan M.C."/>
            <person name="Sain D."/>
            <person name="Sakthikumar S."/>
            <person name="Sykes S."/>
            <person name="Schwartz D.C."/>
            <person name="Turgeon B.G."/>
            <person name="Wapinski I."/>
            <person name="Yoder O."/>
            <person name="Young S."/>
            <person name="Zeng Q."/>
            <person name="Zhou S."/>
            <person name="Galagan J."/>
            <person name="Cuomo C.A."/>
            <person name="Kistler H.C."/>
            <person name="Rep M."/>
        </authorList>
    </citation>
    <scope>NUCLEOTIDE SEQUENCE [LARGE SCALE GENOMIC DNA]</scope>
    <source>
        <strain evidence="1">4287</strain>
    </source>
</reference>
<dbReference type="RefSeq" id="XP_018257574.1">
    <property type="nucleotide sequence ID" value="XM_018403008.1"/>
</dbReference>
<accession>A0A0J9W8G9</accession>
<organism evidence="1 2">
    <name type="scientific">Fusarium oxysporum f. sp. lycopersici (strain 4287 / CBS 123668 / FGSC 9935 / NRRL 34936)</name>
    <name type="common">Fusarium vascular wilt of tomato</name>
    <dbReference type="NCBI Taxonomy" id="426428"/>
    <lineage>
        <taxon>Eukaryota</taxon>
        <taxon>Fungi</taxon>
        <taxon>Dikarya</taxon>
        <taxon>Ascomycota</taxon>
        <taxon>Pezizomycotina</taxon>
        <taxon>Sordariomycetes</taxon>
        <taxon>Hypocreomycetidae</taxon>
        <taxon>Hypocreales</taxon>
        <taxon>Nectriaceae</taxon>
        <taxon>Fusarium</taxon>
        <taxon>Fusarium oxysporum species complex</taxon>
    </lineage>
</organism>
<dbReference type="KEGG" id="fox:FOXG_22592"/>
<reference evidence="1" key="1">
    <citation type="submission" date="2007-04" db="EMBL/GenBank/DDBJ databases">
        <authorList>
            <consortium name="The Broad Institute Genome Sequencing Platform"/>
            <person name="Birren B."/>
            <person name="Lander E."/>
            <person name="Galagan J."/>
            <person name="Nusbaum C."/>
            <person name="Devon K."/>
            <person name="Ma L.-J."/>
            <person name="Jaffe D."/>
            <person name="Butler J."/>
            <person name="Alvarez P."/>
            <person name="Gnerre S."/>
            <person name="Grabherr M."/>
            <person name="Kleber M."/>
            <person name="Mauceli E."/>
            <person name="Brockman W."/>
            <person name="MacCallum I.A."/>
            <person name="Young S."/>
            <person name="LaButti K."/>
            <person name="DeCaprio D."/>
            <person name="Crawford M."/>
            <person name="Koehrsen M."/>
            <person name="Engels R."/>
            <person name="Montgomery P."/>
            <person name="Pearson M."/>
            <person name="Howarth C."/>
            <person name="Larson L."/>
            <person name="White J."/>
            <person name="O'Leary S."/>
            <person name="Kodira C."/>
            <person name="Zeng Q."/>
            <person name="Yandava C."/>
            <person name="Alvarado L."/>
            <person name="Kistler C."/>
            <person name="Shim W.-B."/>
            <person name="Kang S."/>
            <person name="Woloshuk C."/>
        </authorList>
    </citation>
    <scope>NUCLEOTIDE SEQUENCE</scope>
    <source>
        <strain evidence="1">4287</strain>
    </source>
</reference>
<proteinExistence type="predicted"/>